<evidence type="ECO:0000256" key="3">
    <source>
        <dbReference type="ARBA" id="ARBA00022692"/>
    </source>
</evidence>
<dbReference type="AlphaFoldDB" id="A0A5C6W6B2"/>
<dbReference type="PANTHER" id="PTHR30566">
    <property type="entry name" value="YNAI-RELATED MECHANOSENSITIVE ION CHANNEL"/>
    <property type="match status" value="1"/>
</dbReference>
<dbReference type="InterPro" id="IPR011014">
    <property type="entry name" value="MscS_channel_TM-2"/>
</dbReference>
<dbReference type="EMBL" id="VOQF01000005">
    <property type="protein sequence ID" value="TXC91361.1"/>
    <property type="molecule type" value="Genomic_DNA"/>
</dbReference>
<keyword evidence="4 6" id="KW-1133">Transmembrane helix</keyword>
<dbReference type="Proteomes" id="UP000321363">
    <property type="component" value="Unassembled WGS sequence"/>
</dbReference>
<evidence type="ECO:0000256" key="4">
    <source>
        <dbReference type="ARBA" id="ARBA00022989"/>
    </source>
</evidence>
<feature type="transmembrane region" description="Helical" evidence="6">
    <location>
        <begin position="78"/>
        <end position="111"/>
    </location>
</feature>
<dbReference type="InterPro" id="IPR010920">
    <property type="entry name" value="LSM_dom_sf"/>
</dbReference>
<gene>
    <name evidence="8" type="ORF">FS935_10760</name>
</gene>
<dbReference type="InterPro" id="IPR023408">
    <property type="entry name" value="MscS_beta-dom_sf"/>
</dbReference>
<evidence type="ECO:0000256" key="5">
    <source>
        <dbReference type="ARBA" id="ARBA00023136"/>
    </source>
</evidence>
<evidence type="ECO:0000313" key="9">
    <source>
        <dbReference type="Proteomes" id="UP000321363"/>
    </source>
</evidence>
<evidence type="ECO:0000259" key="7">
    <source>
        <dbReference type="Pfam" id="PF00924"/>
    </source>
</evidence>
<dbReference type="GO" id="GO:0055085">
    <property type="term" value="P:transmembrane transport"/>
    <property type="evidence" value="ECO:0007669"/>
    <property type="project" value="InterPro"/>
</dbReference>
<comment type="similarity">
    <text evidence="2">Belongs to the MscS (TC 1.A.23) family.</text>
</comment>
<name>A0A5C6W6B2_9BACI</name>
<keyword evidence="9" id="KW-1185">Reference proteome</keyword>
<reference evidence="8 9" key="1">
    <citation type="journal article" date="2005" name="Int. J. Syst. Evol. Microbiol.">
        <title>Bacillus litoralis sp. nov., isolated from a tidal flat of the Yellow Sea in Korea.</title>
        <authorList>
            <person name="Yoon J.H."/>
            <person name="Oh T.K."/>
        </authorList>
    </citation>
    <scope>NUCLEOTIDE SEQUENCE [LARGE SCALE GENOMIC DNA]</scope>
    <source>
        <strain evidence="8 9">SW-211</strain>
    </source>
</reference>
<dbReference type="Pfam" id="PF00924">
    <property type="entry name" value="MS_channel_2nd"/>
    <property type="match status" value="1"/>
</dbReference>
<evidence type="ECO:0000256" key="6">
    <source>
        <dbReference type="SAM" id="Phobius"/>
    </source>
</evidence>
<feature type="domain" description="Mechanosensitive ion channel MscS" evidence="7">
    <location>
        <begin position="96"/>
        <end position="170"/>
    </location>
</feature>
<evidence type="ECO:0000256" key="2">
    <source>
        <dbReference type="ARBA" id="ARBA00008017"/>
    </source>
</evidence>
<sequence length="298" mass="33613">MEESIKSLLSNMLLTKIAIVIIGITIIVVIFRLLQKSVSKYVKDYDNRYKTRKLINIIGYVVALIFIAIVYSDQLGGITVVLGVASAGIAFALQEVIISIAGWISILVGNIFKTGDRVKMGGIKGDVIDLGVLRTTIMEVNEWVDGDLYNGRIVRVANSFVFKEPVYNYSNDFPFLWDEIKIPIKYGSDYQQAKKIISTIGQEVTGDYANKARQDWEEMLKKFLIEDASTQSMVTIAANDNWVEYTLRYVSEYRSRRTTKDLLYTRILEEIDNSPNNIEFASATFDLVGAPTVDVNLK</sequence>
<dbReference type="Gene3D" id="2.30.30.60">
    <property type="match status" value="1"/>
</dbReference>
<proteinExistence type="inferred from homology"/>
<comment type="subcellular location">
    <subcellularLocation>
        <location evidence="1">Membrane</location>
        <topology evidence="1">Multi-pass membrane protein</topology>
    </subcellularLocation>
</comment>
<evidence type="ECO:0000256" key="1">
    <source>
        <dbReference type="ARBA" id="ARBA00004141"/>
    </source>
</evidence>
<accession>A0A5C6W6B2</accession>
<keyword evidence="5 6" id="KW-0472">Membrane</keyword>
<dbReference type="PANTHER" id="PTHR30566:SF5">
    <property type="entry name" value="MECHANOSENSITIVE ION CHANNEL PROTEIN 1, MITOCHONDRIAL-RELATED"/>
    <property type="match status" value="1"/>
</dbReference>
<feature type="transmembrane region" description="Helical" evidence="6">
    <location>
        <begin position="54"/>
        <end position="72"/>
    </location>
</feature>
<feature type="transmembrane region" description="Helical" evidence="6">
    <location>
        <begin position="12"/>
        <end position="34"/>
    </location>
</feature>
<dbReference type="InterPro" id="IPR006685">
    <property type="entry name" value="MscS_channel_2nd"/>
</dbReference>
<keyword evidence="3 6" id="KW-0812">Transmembrane</keyword>
<comment type="caution">
    <text evidence="8">The sequence shown here is derived from an EMBL/GenBank/DDBJ whole genome shotgun (WGS) entry which is preliminary data.</text>
</comment>
<dbReference type="RefSeq" id="WP_146948392.1">
    <property type="nucleotide sequence ID" value="NZ_VOQF01000005.1"/>
</dbReference>
<evidence type="ECO:0000313" key="8">
    <source>
        <dbReference type="EMBL" id="TXC91361.1"/>
    </source>
</evidence>
<dbReference type="GO" id="GO:0016020">
    <property type="term" value="C:membrane"/>
    <property type="evidence" value="ECO:0007669"/>
    <property type="project" value="UniProtKB-SubCell"/>
</dbReference>
<dbReference type="SUPFAM" id="SSF50182">
    <property type="entry name" value="Sm-like ribonucleoproteins"/>
    <property type="match status" value="1"/>
</dbReference>
<protein>
    <submittedName>
        <fullName evidence="8">Mechanosensitive ion channel</fullName>
    </submittedName>
</protein>
<dbReference type="OrthoDB" id="9809206at2"/>
<dbReference type="Gene3D" id="1.10.287.1260">
    <property type="match status" value="1"/>
</dbReference>
<organism evidence="8 9">
    <name type="scientific">Metabacillus litoralis</name>
    <dbReference type="NCBI Taxonomy" id="152268"/>
    <lineage>
        <taxon>Bacteria</taxon>
        <taxon>Bacillati</taxon>
        <taxon>Bacillota</taxon>
        <taxon>Bacilli</taxon>
        <taxon>Bacillales</taxon>
        <taxon>Bacillaceae</taxon>
        <taxon>Metabacillus</taxon>
    </lineage>
</organism>
<dbReference type="SUPFAM" id="SSF82861">
    <property type="entry name" value="Mechanosensitive channel protein MscS (YggB), transmembrane region"/>
    <property type="match status" value="1"/>
</dbReference>